<proteinExistence type="predicted"/>
<dbReference type="RefSeq" id="WP_111525870.1">
    <property type="nucleotide sequence ID" value="NZ_CP032364.1"/>
</dbReference>
<gene>
    <name evidence="1" type="ORF">D4A81_09205</name>
</gene>
<name>A0A385Q4L9_9FIRM</name>
<protein>
    <submittedName>
        <fullName evidence="1">Uncharacterized protein</fullName>
    </submittedName>
</protein>
<dbReference type="EMBL" id="CP032364">
    <property type="protein sequence ID" value="AYB00835.1"/>
    <property type="molecule type" value="Genomic_DNA"/>
</dbReference>
<dbReference type="Proteomes" id="UP000265562">
    <property type="component" value="Chromosome"/>
</dbReference>
<accession>A0A385Q4L9</accession>
<keyword evidence="2" id="KW-1185">Reference proteome</keyword>
<dbReference type="KEGG" id="lua:D4A81_09205"/>
<evidence type="ECO:0000313" key="2">
    <source>
        <dbReference type="Proteomes" id="UP000265562"/>
    </source>
</evidence>
<sequence length="134" mass="15622">MKKEDLLSVCKLKDWYSSYGSVYFTIILSDKEINFNFTGYSEEDMALISSSLIKKIISELYLLDKEARRIIKNQYEYQDIDALKLSDIIFDKSGCYNNFGIGYYVGESPAGKLYLIIKFDDKFQADNDIVYEVY</sequence>
<evidence type="ECO:0000313" key="1">
    <source>
        <dbReference type="EMBL" id="AYB00835.1"/>
    </source>
</evidence>
<organism evidence="1 2">
    <name type="scientific">Lachnoanaerobaculum umeaense</name>
    <dbReference type="NCBI Taxonomy" id="617123"/>
    <lineage>
        <taxon>Bacteria</taxon>
        <taxon>Bacillati</taxon>
        <taxon>Bacillota</taxon>
        <taxon>Clostridia</taxon>
        <taxon>Lachnospirales</taxon>
        <taxon>Lachnospiraceae</taxon>
        <taxon>Lachnoanaerobaculum</taxon>
    </lineage>
</organism>
<reference evidence="1 2" key="1">
    <citation type="submission" date="2018-09" db="EMBL/GenBank/DDBJ databases">
        <title>Genome sequencing of Lachnoanaerobaculum umeaense DSM 23576.</title>
        <authorList>
            <person name="Kook J.-K."/>
            <person name="Park S.-N."/>
            <person name="Lim Y.K."/>
        </authorList>
    </citation>
    <scope>NUCLEOTIDE SEQUENCE [LARGE SCALE GENOMIC DNA]</scope>
    <source>
        <strain evidence="2">DSM 23576 \ CCUG 58757</strain>
    </source>
</reference>
<dbReference type="AlphaFoldDB" id="A0A385Q4L9"/>
<dbReference type="OrthoDB" id="3179827at2"/>